<dbReference type="Pfam" id="PF00590">
    <property type="entry name" value="TP_methylase"/>
    <property type="match status" value="1"/>
</dbReference>
<dbReference type="InterPro" id="IPR000878">
    <property type="entry name" value="4pyrrol_Mease"/>
</dbReference>
<gene>
    <name evidence="2" type="ORF">E4P47_08590</name>
</gene>
<reference evidence="2 3" key="1">
    <citation type="submission" date="2019-03" db="EMBL/GenBank/DDBJ databases">
        <title>Porphyromonas levii Isolated from the Uterus of Dairy Cows.</title>
        <authorList>
            <person name="Francis A.M."/>
        </authorList>
    </citation>
    <scope>NUCLEOTIDE SEQUENCE [LARGE SCALE GENOMIC DNA]</scope>
    <source>
        <strain evidence="2 3">AF5678</strain>
    </source>
</reference>
<comment type="caution">
    <text evidence="2">The sequence shown here is derived from an EMBL/GenBank/DDBJ whole genome shotgun (WGS) entry which is preliminary data.</text>
</comment>
<dbReference type="SUPFAM" id="SSF53790">
    <property type="entry name" value="Tetrapyrrole methylase"/>
    <property type="match status" value="1"/>
</dbReference>
<sequence length="244" mass="27240">MTFKNLDGVGNLYLIPISIGEVGVGRYLPADNLDIIRHTKHYVVENARTARQYIKSVLPEINISTLSIIEVDKHQGYSYPKDEILQLLRSGLDVGLMSEAGCPAVADPGHHVVADCHRAGIKVVPLVGPSSILLSLMASGFSGQNFAFHGYLTFDNKERRRILLEWQRRAQQGETQIFIEAPYRNDKLIEELVDLLSPSQKLSVAIDLTTPTEEVHTMALSEWRKLMKGGASWHKRPAIFLLGK</sequence>
<dbReference type="InterPro" id="IPR035996">
    <property type="entry name" value="4pyrrol_Methylase_sf"/>
</dbReference>
<evidence type="ECO:0000259" key="1">
    <source>
        <dbReference type="Pfam" id="PF00590"/>
    </source>
</evidence>
<protein>
    <recommendedName>
        <fullName evidence="1">Tetrapyrrole methylase domain-containing protein</fullName>
    </recommendedName>
</protein>
<organism evidence="2 3">
    <name type="scientific">Porphyromonas levii</name>
    <dbReference type="NCBI Taxonomy" id="28114"/>
    <lineage>
        <taxon>Bacteria</taxon>
        <taxon>Pseudomonadati</taxon>
        <taxon>Bacteroidota</taxon>
        <taxon>Bacteroidia</taxon>
        <taxon>Bacteroidales</taxon>
        <taxon>Porphyromonadaceae</taxon>
        <taxon>Porphyromonas</taxon>
    </lineage>
</organism>
<dbReference type="OrthoDB" id="7061662at2"/>
<dbReference type="PIRSF" id="PIRSF005917">
    <property type="entry name" value="MTase_YraL"/>
    <property type="match status" value="1"/>
</dbReference>
<dbReference type="RefSeq" id="WP_018358987.1">
    <property type="nucleotide sequence ID" value="NZ_CP197400.1"/>
</dbReference>
<dbReference type="PANTHER" id="PTHR46111:SF2">
    <property type="entry name" value="SAM-DEPENDENT METHYLTRANSFERASE"/>
    <property type="match status" value="1"/>
</dbReference>
<dbReference type="Proteomes" id="UP000297225">
    <property type="component" value="Unassembled WGS sequence"/>
</dbReference>
<dbReference type="CDD" id="cd11649">
    <property type="entry name" value="RsmI_like"/>
    <property type="match status" value="1"/>
</dbReference>
<name>A0A4Y8WMB6_9PORP</name>
<dbReference type="EMBL" id="SPNC01000167">
    <property type="protein sequence ID" value="TFH94190.1"/>
    <property type="molecule type" value="Genomic_DNA"/>
</dbReference>
<dbReference type="STRING" id="1122973.GCA_000379925_01763"/>
<dbReference type="AlphaFoldDB" id="A0A4Y8WMB6"/>
<dbReference type="InterPro" id="IPR014777">
    <property type="entry name" value="4pyrrole_Mease_sub1"/>
</dbReference>
<dbReference type="GO" id="GO:0008168">
    <property type="term" value="F:methyltransferase activity"/>
    <property type="evidence" value="ECO:0007669"/>
    <property type="project" value="InterPro"/>
</dbReference>
<dbReference type="Gene3D" id="3.40.1010.10">
    <property type="entry name" value="Cobalt-precorrin-4 Transmethylase, Domain 1"/>
    <property type="match status" value="1"/>
</dbReference>
<keyword evidence="3" id="KW-1185">Reference proteome</keyword>
<proteinExistence type="predicted"/>
<dbReference type="Gene3D" id="3.30.950.10">
    <property type="entry name" value="Methyltransferase, Cobalt-precorrin-4 Transmethylase, Domain 2"/>
    <property type="match status" value="1"/>
</dbReference>
<dbReference type="InterPro" id="IPR014776">
    <property type="entry name" value="4pyrrole_Mease_sub2"/>
</dbReference>
<feature type="domain" description="Tetrapyrrole methylase" evidence="1">
    <location>
        <begin position="82"/>
        <end position="222"/>
    </location>
</feature>
<dbReference type="PANTHER" id="PTHR46111">
    <property type="entry name" value="RIBOSOMAL RNA SMALL SUBUNIT METHYLTRANSFERASE I"/>
    <property type="match status" value="1"/>
</dbReference>
<evidence type="ECO:0000313" key="3">
    <source>
        <dbReference type="Proteomes" id="UP000297225"/>
    </source>
</evidence>
<evidence type="ECO:0000313" key="2">
    <source>
        <dbReference type="EMBL" id="TFH94190.1"/>
    </source>
</evidence>
<accession>A0A4Y8WMB6</accession>
<dbReference type="InterPro" id="IPR008189">
    <property type="entry name" value="rRNA_ssu_MeTfrase_I"/>
</dbReference>